<dbReference type="Pfam" id="PF17926">
    <property type="entry name" value="TetR_C_21"/>
    <property type="match status" value="1"/>
</dbReference>
<evidence type="ECO:0000313" key="4">
    <source>
        <dbReference type="EMBL" id="GAA4189186.1"/>
    </source>
</evidence>
<protein>
    <submittedName>
        <fullName evidence="4">TetR family transcriptional regulator</fullName>
    </submittedName>
</protein>
<dbReference type="SUPFAM" id="SSF46689">
    <property type="entry name" value="Homeodomain-like"/>
    <property type="match status" value="1"/>
</dbReference>
<dbReference type="EMBL" id="BAABBX010000014">
    <property type="protein sequence ID" value="GAA4189186.1"/>
    <property type="molecule type" value="Genomic_DNA"/>
</dbReference>
<keyword evidence="1 2" id="KW-0238">DNA-binding</keyword>
<dbReference type="PANTHER" id="PTHR30328">
    <property type="entry name" value="TRANSCRIPTIONAL REPRESSOR"/>
    <property type="match status" value="1"/>
</dbReference>
<dbReference type="Gene3D" id="1.10.357.10">
    <property type="entry name" value="Tetracycline Repressor, domain 2"/>
    <property type="match status" value="1"/>
</dbReference>
<dbReference type="InterPro" id="IPR001647">
    <property type="entry name" value="HTH_TetR"/>
</dbReference>
<evidence type="ECO:0000256" key="2">
    <source>
        <dbReference type="PROSITE-ProRule" id="PRU00335"/>
    </source>
</evidence>
<name>A0ABP8ASN1_9MICO</name>
<evidence type="ECO:0000313" key="5">
    <source>
        <dbReference type="Proteomes" id="UP001500213"/>
    </source>
</evidence>
<organism evidence="4 5">
    <name type="scientific">Gryllotalpicola kribbensis</name>
    <dbReference type="NCBI Taxonomy" id="993084"/>
    <lineage>
        <taxon>Bacteria</taxon>
        <taxon>Bacillati</taxon>
        <taxon>Actinomycetota</taxon>
        <taxon>Actinomycetes</taxon>
        <taxon>Micrococcales</taxon>
        <taxon>Microbacteriaceae</taxon>
        <taxon>Gryllotalpicola</taxon>
    </lineage>
</organism>
<proteinExistence type="predicted"/>
<dbReference type="InterPro" id="IPR050109">
    <property type="entry name" value="HTH-type_TetR-like_transc_reg"/>
</dbReference>
<dbReference type="PANTHER" id="PTHR30328:SF54">
    <property type="entry name" value="HTH-TYPE TRANSCRIPTIONAL REPRESSOR SCO4008"/>
    <property type="match status" value="1"/>
</dbReference>
<gene>
    <name evidence="4" type="ORF">GCM10022288_16570</name>
</gene>
<evidence type="ECO:0000256" key="1">
    <source>
        <dbReference type="ARBA" id="ARBA00023125"/>
    </source>
</evidence>
<dbReference type="InterPro" id="IPR009057">
    <property type="entry name" value="Homeodomain-like_sf"/>
</dbReference>
<comment type="caution">
    <text evidence="4">The sequence shown here is derived from an EMBL/GenBank/DDBJ whole genome shotgun (WGS) entry which is preliminary data.</text>
</comment>
<dbReference type="SUPFAM" id="SSF48498">
    <property type="entry name" value="Tetracyclin repressor-like, C-terminal domain"/>
    <property type="match status" value="1"/>
</dbReference>
<dbReference type="Pfam" id="PF00440">
    <property type="entry name" value="TetR_N"/>
    <property type="match status" value="1"/>
</dbReference>
<dbReference type="InterPro" id="IPR041467">
    <property type="entry name" value="Sco4008_C"/>
</dbReference>
<keyword evidence="5" id="KW-1185">Reference proteome</keyword>
<dbReference type="Proteomes" id="UP001500213">
    <property type="component" value="Unassembled WGS sequence"/>
</dbReference>
<sequence>MPEPEQSPAAAGRAEATRQRILESAFAEFSTYGFAGARVDRIAKAAGCNKNLIYIYFDSKEGLFDETLRRRLRIVSEQNPLTPADLAEFAGRTFDFVMANPEVIRLTAWTKLDPDTPDPAAHGEGAGAKAAALRAAQQAGELTDAWDAEFLITFVMSLATAWVPAFPYGAPGLDHARIRAQIVRAVAAVLAAPATSSGAE</sequence>
<dbReference type="InterPro" id="IPR036271">
    <property type="entry name" value="Tet_transcr_reg_TetR-rel_C_sf"/>
</dbReference>
<feature type="domain" description="HTH tetR-type" evidence="3">
    <location>
        <begin position="15"/>
        <end position="75"/>
    </location>
</feature>
<feature type="DNA-binding region" description="H-T-H motif" evidence="2">
    <location>
        <begin position="38"/>
        <end position="57"/>
    </location>
</feature>
<dbReference type="PRINTS" id="PR00455">
    <property type="entry name" value="HTHTETR"/>
</dbReference>
<reference evidence="5" key="1">
    <citation type="journal article" date="2019" name="Int. J. Syst. Evol. Microbiol.">
        <title>The Global Catalogue of Microorganisms (GCM) 10K type strain sequencing project: providing services to taxonomists for standard genome sequencing and annotation.</title>
        <authorList>
            <consortium name="The Broad Institute Genomics Platform"/>
            <consortium name="The Broad Institute Genome Sequencing Center for Infectious Disease"/>
            <person name="Wu L."/>
            <person name="Ma J."/>
        </authorList>
    </citation>
    <scope>NUCLEOTIDE SEQUENCE [LARGE SCALE GENOMIC DNA]</scope>
    <source>
        <strain evidence="5">JCM 17593</strain>
    </source>
</reference>
<dbReference type="RefSeq" id="WP_344775765.1">
    <property type="nucleotide sequence ID" value="NZ_BAABBX010000014.1"/>
</dbReference>
<accession>A0ABP8ASN1</accession>
<dbReference type="PROSITE" id="PS50977">
    <property type="entry name" value="HTH_TETR_2"/>
    <property type="match status" value="1"/>
</dbReference>
<evidence type="ECO:0000259" key="3">
    <source>
        <dbReference type="PROSITE" id="PS50977"/>
    </source>
</evidence>